<evidence type="ECO:0000256" key="1">
    <source>
        <dbReference type="SAM" id="MobiDB-lite"/>
    </source>
</evidence>
<gene>
    <name evidence="3" type="ORF">ADM99_07745</name>
</gene>
<feature type="transmembrane region" description="Helical" evidence="2">
    <location>
        <begin position="34"/>
        <end position="60"/>
    </location>
</feature>
<evidence type="ECO:0000313" key="3">
    <source>
        <dbReference type="EMBL" id="KPL72919.1"/>
    </source>
</evidence>
<dbReference type="Proteomes" id="UP000050430">
    <property type="component" value="Unassembled WGS sequence"/>
</dbReference>
<evidence type="ECO:0008006" key="5">
    <source>
        <dbReference type="Google" id="ProtNLM"/>
    </source>
</evidence>
<dbReference type="STRING" id="229920.ADM99_07745"/>
<organism evidence="3 4">
    <name type="scientific">Leptolinea tardivitalis</name>
    <dbReference type="NCBI Taxonomy" id="229920"/>
    <lineage>
        <taxon>Bacteria</taxon>
        <taxon>Bacillati</taxon>
        <taxon>Chloroflexota</taxon>
        <taxon>Anaerolineae</taxon>
        <taxon>Anaerolineales</taxon>
        <taxon>Anaerolineaceae</taxon>
        <taxon>Leptolinea</taxon>
    </lineage>
</organism>
<accession>A0A0P6WV11</accession>
<keyword evidence="2" id="KW-0472">Membrane</keyword>
<reference evidence="3 4" key="1">
    <citation type="submission" date="2015-07" db="EMBL/GenBank/DDBJ databases">
        <title>Genome sequence of Leptolinea tardivitalis DSM 16556.</title>
        <authorList>
            <person name="Hemp J."/>
            <person name="Ward L.M."/>
            <person name="Pace L.A."/>
            <person name="Fischer W.W."/>
        </authorList>
    </citation>
    <scope>NUCLEOTIDE SEQUENCE [LARGE SCALE GENOMIC DNA]</scope>
    <source>
        <strain evidence="3 4">YMTK-2</strain>
    </source>
</reference>
<evidence type="ECO:0000256" key="2">
    <source>
        <dbReference type="SAM" id="Phobius"/>
    </source>
</evidence>
<sequence>MSYPENQNQYEEFDEYESDDLSGEKAAKPSNRTFFISFGLIAVIFALTLAALAFVVFYVLPQSREKREAQNIQIYAANTATALAATQLSESLAMAAAATEEPTATIAPTFTQLAPEATATPELVEVVVGTPEVVTAEAVGGGMDSRTATLAALQTQAVSARLTAVAEGRVTTALPQTGIMDGVGLPGLAGLTAALGVVIIAARKLRSSNK</sequence>
<keyword evidence="2" id="KW-0812">Transmembrane</keyword>
<dbReference type="AlphaFoldDB" id="A0A0P6WV11"/>
<name>A0A0P6WV11_9CHLR</name>
<dbReference type="RefSeq" id="WP_062420947.1">
    <property type="nucleotide sequence ID" value="NZ_BBYA01000008.1"/>
</dbReference>
<feature type="transmembrane region" description="Helical" evidence="2">
    <location>
        <begin position="183"/>
        <end position="202"/>
    </location>
</feature>
<evidence type="ECO:0000313" key="4">
    <source>
        <dbReference type="Proteomes" id="UP000050430"/>
    </source>
</evidence>
<protein>
    <recommendedName>
        <fullName evidence="5">Gram-positive cocci surface proteins LPxTG domain-containing protein</fullName>
    </recommendedName>
</protein>
<dbReference type="EMBL" id="LGCK01000007">
    <property type="protein sequence ID" value="KPL72919.1"/>
    <property type="molecule type" value="Genomic_DNA"/>
</dbReference>
<keyword evidence="4" id="KW-1185">Reference proteome</keyword>
<feature type="compositionally biased region" description="Acidic residues" evidence="1">
    <location>
        <begin position="11"/>
        <end position="21"/>
    </location>
</feature>
<keyword evidence="2" id="KW-1133">Transmembrane helix</keyword>
<feature type="region of interest" description="Disordered" evidence="1">
    <location>
        <begin position="1"/>
        <end position="24"/>
    </location>
</feature>
<feature type="compositionally biased region" description="Polar residues" evidence="1">
    <location>
        <begin position="1"/>
        <end position="10"/>
    </location>
</feature>
<dbReference type="NCBIfam" id="TIGR01167">
    <property type="entry name" value="LPXTG_anchor"/>
    <property type="match status" value="1"/>
</dbReference>
<comment type="caution">
    <text evidence="3">The sequence shown here is derived from an EMBL/GenBank/DDBJ whole genome shotgun (WGS) entry which is preliminary data.</text>
</comment>
<proteinExistence type="predicted"/>